<proteinExistence type="inferred from homology"/>
<comment type="function">
    <text evidence="1">May play a role in microtubule-mediated transport or vesicle function.</text>
</comment>
<feature type="compositionally biased region" description="Low complexity" evidence="7">
    <location>
        <begin position="369"/>
        <end position="378"/>
    </location>
</feature>
<evidence type="ECO:0000313" key="9">
    <source>
        <dbReference type="Proteomes" id="UP001634394"/>
    </source>
</evidence>
<feature type="compositionally biased region" description="Low complexity" evidence="7">
    <location>
        <begin position="1037"/>
        <end position="1049"/>
    </location>
</feature>
<reference evidence="8 9" key="1">
    <citation type="submission" date="2024-11" db="EMBL/GenBank/DDBJ databases">
        <title>Chromosome-level genome assembly of the freshwater bivalve Anodonta woodiana.</title>
        <authorList>
            <person name="Chen X."/>
        </authorList>
    </citation>
    <scope>NUCLEOTIDE SEQUENCE [LARGE SCALE GENOMIC DNA]</scope>
    <source>
        <strain evidence="8">MN2024</strain>
        <tissue evidence="8">Gills</tissue>
    </source>
</reference>
<dbReference type="Pfam" id="PF20927">
    <property type="entry name" value="Htt_C-HEAT"/>
    <property type="match status" value="2"/>
</dbReference>
<accession>A0ABD3VWZ2</accession>
<dbReference type="PANTHER" id="PTHR10170:SF10">
    <property type="entry name" value="HUNTINGTIN"/>
    <property type="match status" value="1"/>
</dbReference>
<dbReference type="Pfam" id="PF20926">
    <property type="entry name" value="Htt_N-HEAT_1"/>
    <property type="match status" value="1"/>
</dbReference>
<keyword evidence="5" id="KW-0963">Cytoplasm</keyword>
<feature type="compositionally biased region" description="Low complexity" evidence="7">
    <location>
        <begin position="917"/>
        <end position="926"/>
    </location>
</feature>
<name>A0ABD3VWZ2_SINWO</name>
<evidence type="ECO:0000256" key="3">
    <source>
        <dbReference type="ARBA" id="ARBA00004496"/>
    </source>
</evidence>
<evidence type="ECO:0000313" key="8">
    <source>
        <dbReference type="EMBL" id="KAL3864910.1"/>
    </source>
</evidence>
<evidence type="ECO:0000256" key="5">
    <source>
        <dbReference type="ARBA" id="ARBA00022490"/>
    </source>
</evidence>
<evidence type="ECO:0000256" key="4">
    <source>
        <dbReference type="ARBA" id="ARBA00007153"/>
    </source>
</evidence>
<dbReference type="InterPro" id="IPR048412">
    <property type="entry name" value="Htt_bridge"/>
</dbReference>
<dbReference type="InterPro" id="IPR048411">
    <property type="entry name" value="Htt_N_HEAT_rpt-1"/>
</dbReference>
<keyword evidence="9" id="KW-1185">Reference proteome</keyword>
<dbReference type="SUPFAM" id="SSF48371">
    <property type="entry name" value="ARM repeat"/>
    <property type="match status" value="1"/>
</dbReference>
<dbReference type="PRINTS" id="PR00375">
    <property type="entry name" value="HUNTINGTIN"/>
</dbReference>
<feature type="region of interest" description="Disordered" evidence="7">
    <location>
        <begin position="903"/>
        <end position="931"/>
    </location>
</feature>
<keyword evidence="6" id="KW-0539">Nucleus</keyword>
<dbReference type="Pfam" id="PF20925">
    <property type="entry name" value="Htt_bridge"/>
    <property type="match status" value="1"/>
</dbReference>
<comment type="subcellular location">
    <subcellularLocation>
        <location evidence="3">Cytoplasm</location>
    </subcellularLocation>
    <subcellularLocation>
        <location evidence="2">Nucleus</location>
    </subcellularLocation>
</comment>
<dbReference type="InterPro" id="IPR000091">
    <property type="entry name" value="Huntingtin"/>
</dbReference>
<dbReference type="GO" id="GO:0005634">
    <property type="term" value="C:nucleus"/>
    <property type="evidence" value="ECO:0007669"/>
    <property type="project" value="UniProtKB-SubCell"/>
</dbReference>
<dbReference type="Gene3D" id="1.25.10.10">
    <property type="entry name" value="Leucine-rich Repeat Variant"/>
    <property type="match status" value="2"/>
</dbReference>
<comment type="caution">
    <text evidence="8">The sequence shown here is derived from an EMBL/GenBank/DDBJ whole genome shotgun (WGS) entry which is preliminary data.</text>
</comment>
<feature type="compositionally biased region" description="Polar residues" evidence="7">
    <location>
        <begin position="2515"/>
        <end position="2524"/>
    </location>
</feature>
<evidence type="ECO:0000256" key="1">
    <source>
        <dbReference type="ARBA" id="ARBA00002907"/>
    </source>
</evidence>
<evidence type="ECO:0008006" key="10">
    <source>
        <dbReference type="Google" id="ProtNLM"/>
    </source>
</evidence>
<dbReference type="Proteomes" id="UP001634394">
    <property type="component" value="Unassembled WGS sequence"/>
</dbReference>
<feature type="region of interest" description="Disordered" evidence="7">
    <location>
        <begin position="1029"/>
        <end position="1096"/>
    </location>
</feature>
<evidence type="ECO:0000256" key="6">
    <source>
        <dbReference type="ARBA" id="ARBA00023242"/>
    </source>
</evidence>
<gene>
    <name evidence="8" type="ORF">ACJMK2_006556</name>
</gene>
<dbReference type="InterPro" id="IPR028426">
    <property type="entry name" value="Huntingtin_fam"/>
</dbReference>
<dbReference type="InterPro" id="IPR024613">
    <property type="entry name" value="Huntingtin_N_HEAT_rpt-2"/>
</dbReference>
<dbReference type="InterPro" id="IPR048413">
    <property type="entry name" value="Htt_C-HEAT_rpt"/>
</dbReference>
<organism evidence="8 9">
    <name type="scientific">Sinanodonta woodiana</name>
    <name type="common">Chinese pond mussel</name>
    <name type="synonym">Anodonta woodiana</name>
    <dbReference type="NCBI Taxonomy" id="1069815"/>
    <lineage>
        <taxon>Eukaryota</taxon>
        <taxon>Metazoa</taxon>
        <taxon>Spiralia</taxon>
        <taxon>Lophotrochozoa</taxon>
        <taxon>Mollusca</taxon>
        <taxon>Bivalvia</taxon>
        <taxon>Autobranchia</taxon>
        <taxon>Heteroconchia</taxon>
        <taxon>Palaeoheterodonta</taxon>
        <taxon>Unionida</taxon>
        <taxon>Unionoidea</taxon>
        <taxon>Unionidae</taxon>
        <taxon>Unioninae</taxon>
        <taxon>Sinanodonta</taxon>
    </lineage>
</organism>
<comment type="similarity">
    <text evidence="4">Belongs to the huntingtin family.</text>
</comment>
<dbReference type="EMBL" id="JBJQND010000010">
    <property type="protein sequence ID" value="KAL3864910.1"/>
    <property type="molecule type" value="Genomic_DNA"/>
</dbReference>
<feature type="compositionally biased region" description="Basic and acidic residues" evidence="7">
    <location>
        <begin position="1073"/>
        <end position="1095"/>
    </location>
</feature>
<feature type="region of interest" description="Disordered" evidence="7">
    <location>
        <begin position="2514"/>
        <end position="2549"/>
    </location>
</feature>
<feature type="region of interest" description="Disordered" evidence="7">
    <location>
        <begin position="369"/>
        <end position="399"/>
    </location>
</feature>
<protein>
    <recommendedName>
        <fullName evidence="10">Huntingtin</fullName>
    </recommendedName>
</protein>
<feature type="compositionally biased region" description="Polar residues" evidence="7">
    <location>
        <begin position="388"/>
        <end position="399"/>
    </location>
</feature>
<sequence length="2990" mass="333789">MATIEKLIKAFEALKVFQAATLNVEDVLKRKEQPISKKEKISNCNLVADCICAPNMRSISDFPKFLGIAMETFLHMCDDPESDIRMVADECLNKTIKTLLETNLGRLQVELYKEIKKNGAARSLRAALSRFAEMAHLIRPQKCRPYIVNLLPCLTRICHREEESIQEVLLATMTKICPVLMSFANDAEVKILLKAFLEELKSPAASCRRTAASSLTLICHYSRNPSLFYSFLLNNLLEMVLPVGNEISVHKLLGVIVCLRSLIPYLANPGPNDEGMKGSFGIMAKQKEEAVSKDNLMKLYQLLLYHLGHQDHNVVNACLEALQQLLRTPPTELRTLLTTLGSIKKTYIYQRDMEGESLVRGEVTAASSATSLPSLSEDTSLDDESEIYPTNQSANSSEVSSAYVSDLDVSSLPSTVESFEDTAENQASLDEGMPETAAVLTTESDYTGIEIGEVTDGKSERSNLSTVNSVSQETLLSIQSLSPSHKPMQTIGVNQDLNGNPELPDEDDISEPTSPFPTMTTVDPLEDLISSLEDSIPLLHCVRLICSRFLLAGQTHILHPDRKVRVSVKALALGVISCAVGIKPSIFLENLSSDAGSQALRDILLYATHPDPQLKGNTSVIIGSLVSTVLTESRENFSTWVRLNRAKDGESLTIDKLIEVLLCITEDQSSVAARLALTALRACLPQLLYSVHSEVGLRALLRLINVTNNPYWLVRVELLELLQTLDFKVVAYLESTCVTVNRGPHHYLGKLDLQKHLIHSVFIRCLADEDMRVRKSAALALVRLVPKLYYPADSHLQNPVVAIAKEYTDHFLNPIMHDWALEPPTIVQGLVKPYHVSPDVTSDFSVENSLSRIVIALLYELNLSQSKHLTSGCCLALCLLSEAYTTSLYPYAWGCGIPSPIQPRESSSKVKRPPTRSLSSSSSLSLDELNPGSGGGPLPIVLSLLTSSSVSHDIASHQTALQLAGNLIAGAAYKCLRSPDDVAGTSGQVDEGSWLSISDRVLAALIDTLLTHVARLLNVYTHVIEEQLPGPPHMKTSLPSLPNASSLSPIKRKARGEKDANTGQTSATQQQESKNKEKQAQKEKENEKDKNRKDGLGTFYTQPHYLKFFDVIKGAYSNYKISLDLHLVDKFCQLLRTALQVLAQILEVATLHDIGKYSEEFLSYLKATIVLEPVISVLCVQQLLKALFGTNLCSQWESQQGSVLSQKPWKAKPLSTGAKVGLYHYGFTQPYSHFTQSLAGAAFRASTVEQADPSGILAWLKKCVERKIPAILKPSSKADKTAIGSYIRLFEPLVIKALKQYTVTSSLELQQQVLDLLSQLVQLRVNYCLLDSDQVFIGFVIKQFEYIEEGQIRNSEILIPNIFNFLVMLSYEKFHSKTIIGMPKIIQLCDGIMASGLHPTTHAIPALQPIVYDLFLLRGSNKSDISKDLETQREVVVSMLLRLIQYHQALDMFVIVLQQCHRESEERWKRLSRQVTDILLPALAKQQINLENQKALDVLHRLFESVAPIVFRPVDILLKTLFSCPVDMTSSHCMERWICLLLSVLRVLMVQSKEEVILSRLQEIGLKVNVYKLLVTELNDKDKSFVSALGPEEVFAWFLLQAVGKTAVMINQEIMRPRSYREGGGEEVGGGTRKVDGKARGEFLAQLLAHLLMYITHMFQSGLFRRVATAAMKLLKQETPPCFHGVPEINGEFVQLGSSHPTLTLQWCNILILLNFDNQNFWSRIIQTPQKYIMSTSSTVPLLGSSGTDAETDSDDQEMGSATSIRLKRNSCNLEILRRGGLILFCDYACENLSDAEHMTWVIINHVSDLIELSQESPVHDFISAIHRNPAASSLLIQAVHARCEHVFKPSIVKRTLKCLDAIHLSQSGALLTLLIDKFLNTHHLAVARMCDTIACRRVEMLLAENYEEAKHQLPEEDLDKLLAFMKTQKLTTRHARLTSLLMKFRNVSSNDTEVPVIGTSSTYPPTALSPTMKNAKISKEYYMSIVKEQCFGSFPNARQCAHLLQNLDYADILVVTMTKEFHLSILHECLSLGAYRTHLKYTKDLDTSPLGDVSAERTFDVLFQAAQLTLLRHINNIINMLPVPHQILMNREHSGAKVTRYLEKIEDFFMDGSSVEIIFQLASSLAQYLKALQTFSWQTKVPAESFSDICRFCTLCMELMSWLLSQDRLPTSEQLSTSLQCMNLVLQNQELSSLIGQREHITWVCSVTAAVHQVLESLVVLPGQNLSSYQRESQNEHGSTGDMEELYQVTVVCDQISELVHYLQNQQVRGDGCNSSGLPLSLRAEIQGIIIGLARLPVLNSFALTPPIVWKMGWVPTPSGECKTKLPPLPIDFLQDKEVLKEFIFRIISIGWISRHEFEETWMSLLGVLNPGTGLEEGTSPEVEIERSQGMMLTVRAITAMLVQTLLVPCPGNPVNGTYDVQPRDKPLGFLHTRCGKKLTVIRGIVEQEVQHLTCHRYSRFGSSNSGRDGQDKLKYMFDNNLEREPGMEDYSLGQICVESIWSVVGALEPVMSESDTTDSMESPSHDTAIKPQQQVPPAQGQTSRDHTSSLAGLDVHSCLQFLLDLYGQWLPPGASPKPPLMLLNEIVKSVVCLSDLFAEREQFEWMLDTLFETYKAHPGEDEITLQYLNIGICKAAAVVGVDAATAEKLIKIIDAGLRSTHLSSRVNTLYGILYLLEAGMPDVNKLLVPLATDFLLKNLLAVSTASSSEDSVSTGLYLAILKGLERLLLTDVLSAQDADAIVKLSVDRLCMPSPQRALAALGLLFTCMYSGKQYEQYSPRPRDQDPMYFNLEDQAVMLEDPESLILAMERVTVLFDRIKKGYPHEARVISRILPSFLADFFPPQDIMNKVIGEFISSQQPYPQLIARVVFQVFSNLHQQRQHSLLRDWVMLSLSNFTQRTPVAMAIWSLTCFFISASTNDWLRALLPYVLSRMGKIEPNDRNLFCLSAMDFYWQLTDESHRRAFQATFQEVAKHPDSPYLDLRECLLS</sequence>
<evidence type="ECO:0000256" key="7">
    <source>
        <dbReference type="SAM" id="MobiDB-lite"/>
    </source>
</evidence>
<feature type="compositionally biased region" description="Polar residues" evidence="7">
    <location>
        <begin position="2532"/>
        <end position="2544"/>
    </location>
</feature>
<dbReference type="PANTHER" id="PTHR10170">
    <property type="entry name" value="HUNTINGTON DISEASE PROTEIN"/>
    <property type="match status" value="1"/>
</dbReference>
<dbReference type="Pfam" id="PF12372">
    <property type="entry name" value="Htt_N-HEAT"/>
    <property type="match status" value="1"/>
</dbReference>
<dbReference type="GO" id="GO:0005737">
    <property type="term" value="C:cytoplasm"/>
    <property type="evidence" value="ECO:0007669"/>
    <property type="project" value="UniProtKB-SubCell"/>
</dbReference>
<dbReference type="InterPro" id="IPR011989">
    <property type="entry name" value="ARM-like"/>
</dbReference>
<dbReference type="InterPro" id="IPR016024">
    <property type="entry name" value="ARM-type_fold"/>
</dbReference>
<evidence type="ECO:0000256" key="2">
    <source>
        <dbReference type="ARBA" id="ARBA00004123"/>
    </source>
</evidence>